<dbReference type="Proteomes" id="UP001055879">
    <property type="component" value="Linkage Group LG03"/>
</dbReference>
<keyword evidence="2" id="KW-1185">Reference proteome</keyword>
<dbReference type="EMBL" id="CM042049">
    <property type="protein sequence ID" value="KAI3747303.1"/>
    <property type="molecule type" value="Genomic_DNA"/>
</dbReference>
<sequence length="74" mass="8313">MTRYYPLIPGDYVSYTLSFFLSFFPSSLSLFVLPPLLSACPRYILLLNPSSISSLLSCSFKHPFAFDLLLRIGG</sequence>
<reference evidence="2" key="1">
    <citation type="journal article" date="2022" name="Mol. Ecol. Resour.">
        <title>The genomes of chicory, endive, great burdock and yacon provide insights into Asteraceae palaeo-polyploidization history and plant inulin production.</title>
        <authorList>
            <person name="Fan W."/>
            <person name="Wang S."/>
            <person name="Wang H."/>
            <person name="Wang A."/>
            <person name="Jiang F."/>
            <person name="Liu H."/>
            <person name="Zhao H."/>
            <person name="Xu D."/>
            <person name="Zhang Y."/>
        </authorList>
    </citation>
    <scope>NUCLEOTIDE SEQUENCE [LARGE SCALE GENOMIC DNA]</scope>
    <source>
        <strain evidence="2">cv. Niubang</strain>
    </source>
</reference>
<evidence type="ECO:0000313" key="2">
    <source>
        <dbReference type="Proteomes" id="UP001055879"/>
    </source>
</evidence>
<evidence type="ECO:0000313" key="1">
    <source>
        <dbReference type="EMBL" id="KAI3747303.1"/>
    </source>
</evidence>
<reference evidence="1 2" key="2">
    <citation type="journal article" date="2022" name="Mol. Ecol. Resour.">
        <title>The genomes of chicory, endive, great burdock and yacon provide insights into Asteraceae paleo-polyploidization history and plant inulin production.</title>
        <authorList>
            <person name="Fan W."/>
            <person name="Wang S."/>
            <person name="Wang H."/>
            <person name="Wang A."/>
            <person name="Jiang F."/>
            <person name="Liu H."/>
            <person name="Zhao H."/>
            <person name="Xu D."/>
            <person name="Zhang Y."/>
        </authorList>
    </citation>
    <scope>NUCLEOTIDE SEQUENCE [LARGE SCALE GENOMIC DNA]</scope>
    <source>
        <strain evidence="2">cv. Niubang</strain>
    </source>
</reference>
<organism evidence="1 2">
    <name type="scientific">Arctium lappa</name>
    <name type="common">Greater burdock</name>
    <name type="synonym">Lappa major</name>
    <dbReference type="NCBI Taxonomy" id="4217"/>
    <lineage>
        <taxon>Eukaryota</taxon>
        <taxon>Viridiplantae</taxon>
        <taxon>Streptophyta</taxon>
        <taxon>Embryophyta</taxon>
        <taxon>Tracheophyta</taxon>
        <taxon>Spermatophyta</taxon>
        <taxon>Magnoliopsida</taxon>
        <taxon>eudicotyledons</taxon>
        <taxon>Gunneridae</taxon>
        <taxon>Pentapetalae</taxon>
        <taxon>asterids</taxon>
        <taxon>campanulids</taxon>
        <taxon>Asterales</taxon>
        <taxon>Asteraceae</taxon>
        <taxon>Carduoideae</taxon>
        <taxon>Cardueae</taxon>
        <taxon>Arctiinae</taxon>
        <taxon>Arctium</taxon>
    </lineage>
</organism>
<gene>
    <name evidence="1" type="ORF">L6452_09757</name>
</gene>
<protein>
    <submittedName>
        <fullName evidence="1">Uncharacterized protein</fullName>
    </submittedName>
</protein>
<proteinExistence type="predicted"/>
<accession>A0ACB9DLT6</accession>
<name>A0ACB9DLT6_ARCLA</name>
<comment type="caution">
    <text evidence="1">The sequence shown here is derived from an EMBL/GenBank/DDBJ whole genome shotgun (WGS) entry which is preliminary data.</text>
</comment>